<dbReference type="KEGG" id="mmed:Mame_04306"/>
<dbReference type="STRING" id="1122214.Mame_04306"/>
<dbReference type="EMBL" id="CP020330">
    <property type="protein sequence ID" value="AQZ53598.1"/>
    <property type="molecule type" value="Genomic_DNA"/>
</dbReference>
<proteinExistence type="inferred from homology"/>
<dbReference type="GO" id="GO:0000976">
    <property type="term" value="F:transcription cis-regulatory region binding"/>
    <property type="evidence" value="ECO:0007669"/>
    <property type="project" value="TreeGrafter"/>
</dbReference>
<dbReference type="PROSITE" id="PS50931">
    <property type="entry name" value="HTH_LYSR"/>
    <property type="match status" value="1"/>
</dbReference>
<keyword evidence="7" id="KW-1185">Reference proteome</keyword>
<dbReference type="Proteomes" id="UP000191135">
    <property type="component" value="Chromosome"/>
</dbReference>
<evidence type="ECO:0000313" key="7">
    <source>
        <dbReference type="Proteomes" id="UP000191135"/>
    </source>
</evidence>
<dbReference type="Pfam" id="PF03466">
    <property type="entry name" value="LysR_substrate"/>
    <property type="match status" value="1"/>
</dbReference>
<dbReference type="PANTHER" id="PTHR30126">
    <property type="entry name" value="HTH-TYPE TRANSCRIPTIONAL REGULATOR"/>
    <property type="match status" value="1"/>
</dbReference>
<dbReference type="InterPro" id="IPR036390">
    <property type="entry name" value="WH_DNA-bd_sf"/>
</dbReference>
<comment type="similarity">
    <text evidence="1">Belongs to the LysR transcriptional regulatory family.</text>
</comment>
<organism evidence="6 7">
    <name type="scientific">Martelella mediterranea DSM 17316</name>
    <dbReference type="NCBI Taxonomy" id="1122214"/>
    <lineage>
        <taxon>Bacteria</taxon>
        <taxon>Pseudomonadati</taxon>
        <taxon>Pseudomonadota</taxon>
        <taxon>Alphaproteobacteria</taxon>
        <taxon>Hyphomicrobiales</taxon>
        <taxon>Aurantimonadaceae</taxon>
        <taxon>Martelella</taxon>
    </lineage>
</organism>
<reference evidence="6 7" key="1">
    <citation type="submission" date="2017-03" db="EMBL/GenBank/DDBJ databases">
        <title>Foreign affairs: Plasmid Transfer between Roseobacters and Rhizobia.</title>
        <authorList>
            <person name="Bartling P."/>
            <person name="Bunk B."/>
            <person name="Overmann J."/>
            <person name="Brinkmann H."/>
            <person name="Petersen J."/>
        </authorList>
    </citation>
    <scope>NUCLEOTIDE SEQUENCE [LARGE SCALE GENOMIC DNA]</scope>
    <source>
        <strain evidence="6 7">MACL11</strain>
    </source>
</reference>
<accession>A0A1U9Z7E3</accession>
<sequence>MRLEWLEDILAVVETGSFNAAAARRNVTQPAFSRRIRAIEDYVGAELFDRDRKPVGLKPSISAQQEEIKRLVSEMKDLLYELRRQGREANNRIVIASQHAITTSRAPGIIEAFSNTIDVSVRLRSANRDECLALLMTKQADLLLNYQSVAEAAAETEDYLERVNLGTEAFIPVFATHGLGVLNDSYARGELPVIAYPSDAFLGRIFNEEVMPQVPSGEFVRRKVETALTLAALQFAISGVGVAWVPESIARDAIRAGLLFDLRDVLPHTLLTVAAVRLAGGHTAVQDLIWTEINAFGKAPAEPEHFR</sequence>
<dbReference type="AlphaFoldDB" id="A0A1U9Z7E3"/>
<dbReference type="PANTHER" id="PTHR30126:SF2">
    <property type="entry name" value="HTH-TYPE TRANSCRIPTIONAL REGULATOR YJIE"/>
    <property type="match status" value="1"/>
</dbReference>
<keyword evidence="4" id="KW-0804">Transcription</keyword>
<dbReference type="OrthoDB" id="528082at2"/>
<gene>
    <name evidence="6" type="primary">yjiE</name>
    <name evidence="6" type="ORF">Mame_04306</name>
</gene>
<protein>
    <submittedName>
        <fullName evidence="6">Quorum-sensing regulator protein D</fullName>
    </submittedName>
</protein>
<keyword evidence="3" id="KW-0238">DNA-binding</keyword>
<dbReference type="Pfam" id="PF00126">
    <property type="entry name" value="HTH_1"/>
    <property type="match status" value="1"/>
</dbReference>
<dbReference type="RefSeq" id="WP_018064348.1">
    <property type="nucleotide sequence ID" value="NZ_AQWH01000007.1"/>
</dbReference>
<dbReference type="InterPro" id="IPR036388">
    <property type="entry name" value="WH-like_DNA-bd_sf"/>
</dbReference>
<dbReference type="InterPro" id="IPR005119">
    <property type="entry name" value="LysR_subst-bd"/>
</dbReference>
<evidence type="ECO:0000256" key="2">
    <source>
        <dbReference type="ARBA" id="ARBA00023015"/>
    </source>
</evidence>
<dbReference type="eggNOG" id="COG0583">
    <property type="taxonomic scope" value="Bacteria"/>
</dbReference>
<evidence type="ECO:0000256" key="3">
    <source>
        <dbReference type="ARBA" id="ARBA00023125"/>
    </source>
</evidence>
<dbReference type="InterPro" id="IPR000847">
    <property type="entry name" value="LysR_HTH_N"/>
</dbReference>
<dbReference type="Gene3D" id="1.10.10.10">
    <property type="entry name" value="Winged helix-like DNA-binding domain superfamily/Winged helix DNA-binding domain"/>
    <property type="match status" value="1"/>
</dbReference>
<feature type="domain" description="HTH lysR-type" evidence="5">
    <location>
        <begin position="1"/>
        <end position="60"/>
    </location>
</feature>
<dbReference type="GO" id="GO:0003700">
    <property type="term" value="F:DNA-binding transcription factor activity"/>
    <property type="evidence" value="ECO:0007669"/>
    <property type="project" value="InterPro"/>
</dbReference>
<keyword evidence="2" id="KW-0805">Transcription regulation</keyword>
<evidence type="ECO:0000259" key="5">
    <source>
        <dbReference type="PROSITE" id="PS50931"/>
    </source>
</evidence>
<dbReference type="SUPFAM" id="SSF46785">
    <property type="entry name" value="Winged helix' DNA-binding domain"/>
    <property type="match status" value="1"/>
</dbReference>
<evidence type="ECO:0000256" key="1">
    <source>
        <dbReference type="ARBA" id="ARBA00009437"/>
    </source>
</evidence>
<evidence type="ECO:0000313" key="6">
    <source>
        <dbReference type="EMBL" id="AQZ53598.1"/>
    </source>
</evidence>
<name>A0A1U9Z7E3_9HYPH</name>
<dbReference type="PRINTS" id="PR00039">
    <property type="entry name" value="HTHLYSR"/>
</dbReference>
<evidence type="ECO:0000256" key="4">
    <source>
        <dbReference type="ARBA" id="ARBA00023163"/>
    </source>
</evidence>
<dbReference type="SUPFAM" id="SSF53850">
    <property type="entry name" value="Periplasmic binding protein-like II"/>
    <property type="match status" value="1"/>
</dbReference>